<sequence length="254" mass="27844">MEFQLWRNATVLVSIDNIKFLVDPMLGEKSSFGAFPYTEDPRANPLVDLPFSGKALRKQLQELDAVVVTHLHPDHWDAAAVQLLDKKLPIICPEIIAKTIVAYGFTKVIPVASSIHFKGIEIVLTEGKHGTGAIEEKMGVVNGFVCSSKNESIYFAGDTIWCDAVKSSIGTYQPRYVVVAGGAATFAIGEPVTMSVEHLNSLAATFPEITIIITHLEAVSPCTEDREFIRKEMAKNGLSDRCLIPKDGAHYSFH</sequence>
<dbReference type="Pfam" id="PF12706">
    <property type="entry name" value="Lactamase_B_2"/>
    <property type="match status" value="1"/>
</dbReference>
<evidence type="ECO:0000313" key="3">
    <source>
        <dbReference type="EMBL" id="MCL6220434.1"/>
    </source>
</evidence>
<dbReference type="EMBL" id="JAKHSK010000040">
    <property type="protein sequence ID" value="MCL6220434.1"/>
    <property type="molecule type" value="Genomic_DNA"/>
</dbReference>
<dbReference type="Proteomes" id="UP001139521">
    <property type="component" value="Unassembled WGS sequence"/>
</dbReference>
<keyword evidence="1" id="KW-0378">Hydrolase</keyword>
<dbReference type="Gene3D" id="3.60.15.10">
    <property type="entry name" value="Ribonuclease Z/Hydroxyacylglutathione hydrolase-like"/>
    <property type="match status" value="1"/>
</dbReference>
<gene>
    <name evidence="3" type="ORF">L1967_19255</name>
</gene>
<evidence type="ECO:0000256" key="1">
    <source>
        <dbReference type="ARBA" id="ARBA00022801"/>
    </source>
</evidence>
<feature type="domain" description="Metallo-beta-lactamase" evidence="2">
    <location>
        <begin position="7"/>
        <end position="215"/>
    </location>
</feature>
<evidence type="ECO:0000259" key="2">
    <source>
        <dbReference type="SMART" id="SM00849"/>
    </source>
</evidence>
<proteinExistence type="predicted"/>
<dbReference type="InterPro" id="IPR036866">
    <property type="entry name" value="RibonucZ/Hydroxyglut_hydro"/>
</dbReference>
<protein>
    <submittedName>
        <fullName evidence="3">MBL fold metallo-hydrolase</fullName>
    </submittedName>
</protein>
<dbReference type="AlphaFoldDB" id="A0A9X1ZUY6"/>
<dbReference type="PANTHER" id="PTHR43546:SF9">
    <property type="entry name" value="L-ASCORBATE-6-PHOSPHATE LACTONASE ULAG-RELATED"/>
    <property type="match status" value="1"/>
</dbReference>
<reference evidence="3" key="1">
    <citation type="submission" date="2022-01" db="EMBL/GenBank/DDBJ databases">
        <title>Genome sequencing of Zunongwangia sp. M21534 genome.</title>
        <authorList>
            <person name="Chen Y."/>
            <person name="Dong C."/>
            <person name="Shao Z."/>
        </authorList>
    </citation>
    <scope>NUCLEOTIDE SEQUENCE</scope>
    <source>
        <strain evidence="3">MCCC M21534</strain>
    </source>
</reference>
<accession>A0A9X1ZUY6</accession>
<name>A0A9X1ZUY6_9FLAO</name>
<dbReference type="PANTHER" id="PTHR43546">
    <property type="entry name" value="UPF0173 METAL-DEPENDENT HYDROLASE MJ1163-RELATED"/>
    <property type="match status" value="1"/>
</dbReference>
<evidence type="ECO:0000313" key="4">
    <source>
        <dbReference type="Proteomes" id="UP001139521"/>
    </source>
</evidence>
<dbReference type="GO" id="GO:0016787">
    <property type="term" value="F:hydrolase activity"/>
    <property type="evidence" value="ECO:0007669"/>
    <property type="project" value="UniProtKB-KW"/>
</dbReference>
<organism evidence="3 4">
    <name type="scientific">Zunongwangia pacifica</name>
    <dbReference type="NCBI Taxonomy" id="2911062"/>
    <lineage>
        <taxon>Bacteria</taxon>
        <taxon>Pseudomonadati</taxon>
        <taxon>Bacteroidota</taxon>
        <taxon>Flavobacteriia</taxon>
        <taxon>Flavobacteriales</taxon>
        <taxon>Flavobacteriaceae</taxon>
        <taxon>Zunongwangia</taxon>
    </lineage>
</organism>
<dbReference type="InterPro" id="IPR050114">
    <property type="entry name" value="UPF0173_UPF0282_UlaG_hydrolase"/>
</dbReference>
<keyword evidence="4" id="KW-1185">Reference proteome</keyword>
<comment type="caution">
    <text evidence="3">The sequence shown here is derived from an EMBL/GenBank/DDBJ whole genome shotgun (WGS) entry which is preliminary data.</text>
</comment>
<dbReference type="InterPro" id="IPR001279">
    <property type="entry name" value="Metallo-B-lactamas"/>
</dbReference>
<dbReference type="RefSeq" id="WP_249603131.1">
    <property type="nucleotide sequence ID" value="NZ_JAKHSK010000040.1"/>
</dbReference>
<dbReference type="SUPFAM" id="SSF56281">
    <property type="entry name" value="Metallo-hydrolase/oxidoreductase"/>
    <property type="match status" value="1"/>
</dbReference>
<dbReference type="SMART" id="SM00849">
    <property type="entry name" value="Lactamase_B"/>
    <property type="match status" value="1"/>
</dbReference>